<gene>
    <name evidence="3" type="ORF">R5A26_32840</name>
</gene>
<feature type="region of interest" description="Disordered" evidence="1">
    <location>
        <begin position="43"/>
        <end position="76"/>
    </location>
</feature>
<evidence type="ECO:0000313" key="4">
    <source>
        <dbReference type="Proteomes" id="UP001187346"/>
    </source>
</evidence>
<evidence type="ECO:0000256" key="2">
    <source>
        <dbReference type="SAM" id="Phobius"/>
    </source>
</evidence>
<proteinExistence type="predicted"/>
<sequence>MAKRRDGGVGVSPTKQRALLTAIITLIAVLSVCIYVGAAAGDGSPGDDGKNSSGARSPHNSAAPASAGSWVGAWAA</sequence>
<accession>A0ABU4FJH1</accession>
<dbReference type="GO" id="GO:0016787">
    <property type="term" value="F:hydrolase activity"/>
    <property type="evidence" value="ECO:0007669"/>
    <property type="project" value="UniProtKB-KW"/>
</dbReference>
<reference evidence="3 4" key="1">
    <citation type="submission" date="2023-10" db="EMBL/GenBank/DDBJ databases">
        <title>Characterization of rhizosphere-enriched actinobacteria from wheat plants lab-grown on chernevaya soil.</title>
        <authorList>
            <person name="Tikhonova E.N."/>
            <person name="Konopkin A."/>
            <person name="Kravchenko I.K."/>
        </authorList>
    </citation>
    <scope>NUCLEOTIDE SEQUENCE [LARGE SCALE GENOMIC DNA]</scope>
    <source>
        <strain evidence="3 4">RR29</strain>
    </source>
</reference>
<feature type="compositionally biased region" description="Polar residues" evidence="1">
    <location>
        <begin position="51"/>
        <end position="60"/>
    </location>
</feature>
<protein>
    <submittedName>
        <fullName evidence="3">SGNH/GDSL hydrolase family protein</fullName>
    </submittedName>
</protein>
<evidence type="ECO:0000313" key="3">
    <source>
        <dbReference type="EMBL" id="MDV7220735.1"/>
    </source>
</evidence>
<keyword evidence="2" id="KW-0812">Transmembrane</keyword>
<keyword evidence="4" id="KW-1185">Reference proteome</keyword>
<feature type="compositionally biased region" description="Low complexity" evidence="1">
    <location>
        <begin position="61"/>
        <end position="76"/>
    </location>
</feature>
<keyword evidence="2" id="KW-1133">Transmembrane helix</keyword>
<dbReference type="EMBL" id="JAWMAJ010000142">
    <property type="protein sequence ID" value="MDV7220735.1"/>
    <property type="molecule type" value="Genomic_DNA"/>
</dbReference>
<comment type="caution">
    <text evidence="3">The sequence shown here is derived from an EMBL/GenBank/DDBJ whole genome shotgun (WGS) entry which is preliminary data.</text>
</comment>
<keyword evidence="3" id="KW-0378">Hydrolase</keyword>
<dbReference type="Proteomes" id="UP001187346">
    <property type="component" value="Unassembled WGS sequence"/>
</dbReference>
<evidence type="ECO:0000256" key="1">
    <source>
        <dbReference type="SAM" id="MobiDB-lite"/>
    </source>
</evidence>
<feature type="non-terminal residue" evidence="3">
    <location>
        <position position="76"/>
    </location>
</feature>
<keyword evidence="2" id="KW-0472">Membrane</keyword>
<organism evidence="3 4">
    <name type="scientific">Streptomyces prunicolor</name>
    <dbReference type="NCBI Taxonomy" id="67348"/>
    <lineage>
        <taxon>Bacteria</taxon>
        <taxon>Bacillati</taxon>
        <taxon>Actinomycetota</taxon>
        <taxon>Actinomycetes</taxon>
        <taxon>Kitasatosporales</taxon>
        <taxon>Streptomycetaceae</taxon>
        <taxon>Streptomyces</taxon>
    </lineage>
</organism>
<name>A0ABU4FJH1_9ACTN</name>
<feature type="transmembrane region" description="Helical" evidence="2">
    <location>
        <begin position="20"/>
        <end position="40"/>
    </location>
</feature>